<feature type="signal peptide" evidence="2">
    <location>
        <begin position="1"/>
        <end position="23"/>
    </location>
</feature>
<evidence type="ECO:0000313" key="3">
    <source>
        <dbReference type="EMBL" id="TWU27953.1"/>
    </source>
</evidence>
<evidence type="ECO:0000256" key="2">
    <source>
        <dbReference type="SAM" id="SignalP"/>
    </source>
</evidence>
<comment type="caution">
    <text evidence="3">The sequence shown here is derived from an EMBL/GenBank/DDBJ whole genome shotgun (WGS) entry which is preliminary data.</text>
</comment>
<evidence type="ECO:0000256" key="1">
    <source>
        <dbReference type="SAM" id="Coils"/>
    </source>
</evidence>
<evidence type="ECO:0000313" key="4">
    <source>
        <dbReference type="Proteomes" id="UP000319143"/>
    </source>
</evidence>
<dbReference type="Proteomes" id="UP000319143">
    <property type="component" value="Unassembled WGS sequence"/>
</dbReference>
<name>A0A5C6CSL9_9BACT</name>
<feature type="chain" id="PRO_5022672446" evidence="2">
    <location>
        <begin position="24"/>
        <end position="123"/>
    </location>
</feature>
<dbReference type="AlphaFoldDB" id="A0A5C6CSL9"/>
<accession>A0A5C6CSL9</accession>
<feature type="coiled-coil region" evidence="1">
    <location>
        <begin position="32"/>
        <end position="59"/>
    </location>
</feature>
<reference evidence="3 4" key="1">
    <citation type="submission" date="2019-02" db="EMBL/GenBank/DDBJ databases">
        <title>Deep-cultivation of Planctomycetes and their phenomic and genomic characterization uncovers novel biology.</title>
        <authorList>
            <person name="Wiegand S."/>
            <person name="Jogler M."/>
            <person name="Boedeker C."/>
            <person name="Pinto D."/>
            <person name="Vollmers J."/>
            <person name="Rivas-Marin E."/>
            <person name="Kohn T."/>
            <person name="Peeters S.H."/>
            <person name="Heuer A."/>
            <person name="Rast P."/>
            <person name="Oberbeckmann S."/>
            <person name="Bunk B."/>
            <person name="Jeske O."/>
            <person name="Meyerdierks A."/>
            <person name="Storesund J.E."/>
            <person name="Kallscheuer N."/>
            <person name="Luecker S."/>
            <person name="Lage O.M."/>
            <person name="Pohl T."/>
            <person name="Merkel B.J."/>
            <person name="Hornburger P."/>
            <person name="Mueller R.-W."/>
            <person name="Bruemmer F."/>
            <person name="Labrenz M."/>
            <person name="Spormann A.M."/>
            <person name="Op Den Camp H."/>
            <person name="Overmann J."/>
            <person name="Amann R."/>
            <person name="Jetten M.S.M."/>
            <person name="Mascher T."/>
            <person name="Medema M.H."/>
            <person name="Devos D.P."/>
            <person name="Kaster A.-K."/>
            <person name="Ovreas L."/>
            <person name="Rohde M."/>
            <person name="Galperin M.Y."/>
            <person name="Jogler C."/>
        </authorList>
    </citation>
    <scope>NUCLEOTIDE SEQUENCE [LARGE SCALE GENOMIC DNA]</scope>
    <source>
        <strain evidence="3 4">Poly41</strain>
    </source>
</reference>
<protein>
    <submittedName>
        <fullName evidence="3">Uncharacterized protein</fullName>
    </submittedName>
</protein>
<keyword evidence="1" id="KW-0175">Coiled coil</keyword>
<gene>
    <name evidence="3" type="ORF">Poly41_70270</name>
</gene>
<proteinExistence type="predicted"/>
<keyword evidence="2" id="KW-0732">Signal</keyword>
<keyword evidence="4" id="KW-1185">Reference proteome</keyword>
<dbReference type="EMBL" id="SJPV01000035">
    <property type="protein sequence ID" value="TWU27953.1"/>
    <property type="molecule type" value="Genomic_DNA"/>
</dbReference>
<sequence precursor="true">MRALPAVFVLVFSVTFGSSWSFAEEAPDKVGSNAVSDKLDSIANELRALEARIRFVESQVQGLAEGQSVELPVKCMVIPEGKPIQVGQVVAPGQILGRIVPVRDLAKNSEWIVPGKVILKIVR</sequence>
<organism evidence="3 4">
    <name type="scientific">Novipirellula artificiosorum</name>
    <dbReference type="NCBI Taxonomy" id="2528016"/>
    <lineage>
        <taxon>Bacteria</taxon>
        <taxon>Pseudomonadati</taxon>
        <taxon>Planctomycetota</taxon>
        <taxon>Planctomycetia</taxon>
        <taxon>Pirellulales</taxon>
        <taxon>Pirellulaceae</taxon>
        <taxon>Novipirellula</taxon>
    </lineage>
</organism>
<dbReference type="RefSeq" id="WP_146531651.1">
    <property type="nucleotide sequence ID" value="NZ_SJPV01000035.1"/>
</dbReference>